<keyword evidence="8" id="KW-0653">Protein transport</keyword>
<evidence type="ECO:0000256" key="12">
    <source>
        <dbReference type="SAM" id="MobiDB-lite"/>
    </source>
</evidence>
<dbReference type="WBParaSite" id="ACOC_0001268501-mRNA-1">
    <property type="protein sequence ID" value="ACOC_0001268501-mRNA-1"/>
    <property type="gene ID" value="ACOC_0001268501"/>
</dbReference>
<evidence type="ECO:0000313" key="15">
    <source>
        <dbReference type="Proteomes" id="UP000267027"/>
    </source>
</evidence>
<evidence type="ECO:0000256" key="2">
    <source>
        <dbReference type="ARBA" id="ARBA00007891"/>
    </source>
</evidence>
<keyword evidence="7" id="KW-0931">ER-Golgi transport</keyword>
<dbReference type="PANTHER" id="PTHR13050:SF7">
    <property type="entry name" value="VESICLE TRANSPORT PROTEIN USE1"/>
    <property type="match status" value="1"/>
</dbReference>
<keyword evidence="10 13" id="KW-0472">Membrane</keyword>
<gene>
    <name evidence="14" type="ORF">ACOC_LOCUS12686</name>
</gene>
<dbReference type="OrthoDB" id="4506189at2759"/>
<sequence length="124" mass="14157">MDLRKQLLGQERQRRQSVSSGDDLLQQEEKQESIATELLTMTRSLKESITLAGEVLKDDNKLLSSLHTQVDSNLERLNTEGSRLAKHAYKCGFDCALIFVALFIFWSFICMVVIMKMFPKKVSS</sequence>
<dbReference type="EMBL" id="UYYA01005163">
    <property type="protein sequence ID" value="VDM64271.1"/>
    <property type="molecule type" value="Genomic_DNA"/>
</dbReference>
<keyword evidence="4" id="KW-0813">Transport</keyword>
<evidence type="ECO:0000256" key="5">
    <source>
        <dbReference type="ARBA" id="ARBA00022692"/>
    </source>
</evidence>
<reference evidence="16" key="1">
    <citation type="submission" date="2017-02" db="UniProtKB">
        <authorList>
            <consortium name="WormBaseParasite"/>
        </authorList>
    </citation>
    <scope>IDENTIFICATION</scope>
</reference>
<dbReference type="STRING" id="334426.A0A0R3Q133"/>
<evidence type="ECO:0000256" key="3">
    <source>
        <dbReference type="ARBA" id="ARBA00015843"/>
    </source>
</evidence>
<evidence type="ECO:0000256" key="11">
    <source>
        <dbReference type="ARBA" id="ARBA00032711"/>
    </source>
</evidence>
<evidence type="ECO:0000256" key="7">
    <source>
        <dbReference type="ARBA" id="ARBA00022892"/>
    </source>
</evidence>
<dbReference type="Pfam" id="PF09753">
    <property type="entry name" value="Use1"/>
    <property type="match status" value="1"/>
</dbReference>
<evidence type="ECO:0000256" key="1">
    <source>
        <dbReference type="ARBA" id="ARBA00004163"/>
    </source>
</evidence>
<dbReference type="Proteomes" id="UP000267027">
    <property type="component" value="Unassembled WGS sequence"/>
</dbReference>
<protein>
    <recommendedName>
        <fullName evidence="3">Vesicle transport protein USE1</fullName>
    </recommendedName>
    <alternativeName>
        <fullName evidence="11">USE1-like protein</fullName>
    </alternativeName>
</protein>
<keyword evidence="5 13" id="KW-0812">Transmembrane</keyword>
<keyword evidence="6" id="KW-0256">Endoplasmic reticulum</keyword>
<evidence type="ECO:0000256" key="6">
    <source>
        <dbReference type="ARBA" id="ARBA00022824"/>
    </source>
</evidence>
<reference evidence="14 15" key="2">
    <citation type="submission" date="2018-11" db="EMBL/GenBank/DDBJ databases">
        <authorList>
            <consortium name="Pathogen Informatics"/>
        </authorList>
    </citation>
    <scope>NUCLEOTIDE SEQUENCE [LARGE SCALE GENOMIC DNA]</scope>
    <source>
        <strain evidence="14 15">Costa Rica</strain>
    </source>
</reference>
<evidence type="ECO:0000256" key="8">
    <source>
        <dbReference type="ARBA" id="ARBA00022927"/>
    </source>
</evidence>
<proteinExistence type="inferred from homology"/>
<dbReference type="PANTHER" id="PTHR13050">
    <property type="entry name" value="USE1-LIKE PROTEIN"/>
    <property type="match status" value="1"/>
</dbReference>
<evidence type="ECO:0000256" key="4">
    <source>
        <dbReference type="ARBA" id="ARBA00022448"/>
    </source>
</evidence>
<evidence type="ECO:0000256" key="9">
    <source>
        <dbReference type="ARBA" id="ARBA00022989"/>
    </source>
</evidence>
<name>A0A0R3Q133_ANGCS</name>
<evidence type="ECO:0000313" key="14">
    <source>
        <dbReference type="EMBL" id="VDM64271.1"/>
    </source>
</evidence>
<dbReference type="CDD" id="cd15860">
    <property type="entry name" value="SNARE_USE1"/>
    <property type="match status" value="1"/>
</dbReference>
<dbReference type="GO" id="GO:0031201">
    <property type="term" value="C:SNARE complex"/>
    <property type="evidence" value="ECO:0007669"/>
    <property type="project" value="TreeGrafter"/>
</dbReference>
<dbReference type="InterPro" id="IPR019150">
    <property type="entry name" value="Vesicle_transport_protein_Use1"/>
</dbReference>
<keyword evidence="9 13" id="KW-1133">Transmembrane helix</keyword>
<evidence type="ECO:0000313" key="16">
    <source>
        <dbReference type="WBParaSite" id="ACOC_0001268501-mRNA-1"/>
    </source>
</evidence>
<feature type="transmembrane region" description="Helical" evidence="13">
    <location>
        <begin position="96"/>
        <end position="118"/>
    </location>
</feature>
<organism evidence="16">
    <name type="scientific">Angiostrongylus costaricensis</name>
    <name type="common">Nematode worm</name>
    <dbReference type="NCBI Taxonomy" id="334426"/>
    <lineage>
        <taxon>Eukaryota</taxon>
        <taxon>Metazoa</taxon>
        <taxon>Ecdysozoa</taxon>
        <taxon>Nematoda</taxon>
        <taxon>Chromadorea</taxon>
        <taxon>Rhabditida</taxon>
        <taxon>Rhabditina</taxon>
        <taxon>Rhabditomorpha</taxon>
        <taxon>Strongyloidea</taxon>
        <taxon>Metastrongylidae</taxon>
        <taxon>Angiostrongylus</taxon>
    </lineage>
</organism>
<comment type="similarity">
    <text evidence="2">Belongs to the USE1 family.</text>
</comment>
<dbReference type="AlphaFoldDB" id="A0A0R3Q133"/>
<keyword evidence="15" id="KW-1185">Reference proteome</keyword>
<dbReference type="GO" id="GO:0005484">
    <property type="term" value="F:SNAP receptor activity"/>
    <property type="evidence" value="ECO:0007669"/>
    <property type="project" value="TreeGrafter"/>
</dbReference>
<evidence type="ECO:0000256" key="13">
    <source>
        <dbReference type="SAM" id="Phobius"/>
    </source>
</evidence>
<dbReference type="OMA" id="PAMCEIS"/>
<dbReference type="GO" id="GO:0005789">
    <property type="term" value="C:endoplasmic reticulum membrane"/>
    <property type="evidence" value="ECO:0007669"/>
    <property type="project" value="UniProtKB-SubCell"/>
</dbReference>
<evidence type="ECO:0000256" key="10">
    <source>
        <dbReference type="ARBA" id="ARBA00023136"/>
    </source>
</evidence>
<feature type="region of interest" description="Disordered" evidence="12">
    <location>
        <begin position="1"/>
        <end position="27"/>
    </location>
</feature>
<dbReference type="GO" id="GO:0006890">
    <property type="term" value="P:retrograde vesicle-mediated transport, Golgi to endoplasmic reticulum"/>
    <property type="evidence" value="ECO:0007669"/>
    <property type="project" value="TreeGrafter"/>
</dbReference>
<accession>A0A0R3Q133</accession>
<dbReference type="GO" id="GO:0015031">
    <property type="term" value="P:protein transport"/>
    <property type="evidence" value="ECO:0007669"/>
    <property type="project" value="UniProtKB-KW"/>
</dbReference>
<comment type="subcellular location">
    <subcellularLocation>
        <location evidence="1">Endoplasmic reticulum membrane</location>
        <topology evidence="1">Single-pass type IV membrane protein</topology>
    </subcellularLocation>
</comment>